<dbReference type="SMART" id="SM00382">
    <property type="entry name" value="AAA"/>
    <property type="match status" value="1"/>
</dbReference>
<dbReference type="GO" id="GO:0016887">
    <property type="term" value="F:ATP hydrolysis activity"/>
    <property type="evidence" value="ECO:0007669"/>
    <property type="project" value="InterPro"/>
</dbReference>
<evidence type="ECO:0000313" key="3">
    <source>
        <dbReference type="EMBL" id="RDB67261.1"/>
    </source>
</evidence>
<dbReference type="SUPFAM" id="SSF52540">
    <property type="entry name" value="P-loop containing nucleoside triphosphate hydrolases"/>
    <property type="match status" value="1"/>
</dbReference>
<dbReference type="InterPro" id="IPR003593">
    <property type="entry name" value="AAA+_ATPase"/>
</dbReference>
<keyword evidence="4" id="KW-1185">Reference proteome</keyword>
<gene>
    <name evidence="3" type="ORF">C1877_02155</name>
</gene>
<dbReference type="Proteomes" id="UP000254000">
    <property type="component" value="Unassembled WGS sequence"/>
</dbReference>
<dbReference type="InterPro" id="IPR050921">
    <property type="entry name" value="T4SS_GSP_E_ATPase"/>
</dbReference>
<evidence type="ECO:0000313" key="4">
    <source>
        <dbReference type="Proteomes" id="UP000254000"/>
    </source>
</evidence>
<feature type="domain" description="AAA+ ATPase" evidence="2">
    <location>
        <begin position="217"/>
        <end position="371"/>
    </location>
</feature>
<evidence type="ECO:0000256" key="1">
    <source>
        <dbReference type="ARBA" id="ARBA00006611"/>
    </source>
</evidence>
<dbReference type="InterPro" id="IPR001482">
    <property type="entry name" value="T2SS/T4SS_dom"/>
</dbReference>
<organism evidence="3 4">
    <name type="scientific">Gordonibacter pamelaeae</name>
    <dbReference type="NCBI Taxonomy" id="471189"/>
    <lineage>
        <taxon>Bacteria</taxon>
        <taxon>Bacillati</taxon>
        <taxon>Actinomycetota</taxon>
        <taxon>Coriobacteriia</taxon>
        <taxon>Eggerthellales</taxon>
        <taxon>Eggerthellaceae</taxon>
        <taxon>Gordonibacter</taxon>
    </lineage>
</organism>
<dbReference type="Gene3D" id="3.40.50.300">
    <property type="entry name" value="P-loop containing nucleotide triphosphate hydrolases"/>
    <property type="match status" value="1"/>
</dbReference>
<dbReference type="Pfam" id="PF00437">
    <property type="entry name" value="T2SSE"/>
    <property type="match status" value="1"/>
</dbReference>
<dbReference type="CDD" id="cd01130">
    <property type="entry name" value="VirB11-like_ATPase"/>
    <property type="match status" value="1"/>
</dbReference>
<protein>
    <submittedName>
        <fullName evidence="3">CpaF family protein</fullName>
    </submittedName>
</protein>
<dbReference type="InterPro" id="IPR027417">
    <property type="entry name" value="P-loop_NTPase"/>
</dbReference>
<accession>A0A369M694</accession>
<reference evidence="3 4" key="1">
    <citation type="journal article" date="2018" name="Elife">
        <title>Discovery and characterization of a prevalent human gut bacterial enzyme sufficient for the inactivation of a family of plant toxins.</title>
        <authorList>
            <person name="Koppel N."/>
            <person name="Bisanz J.E."/>
            <person name="Pandelia M.E."/>
            <person name="Turnbaugh P.J."/>
            <person name="Balskus E.P."/>
        </authorList>
    </citation>
    <scope>NUCLEOTIDE SEQUENCE [LARGE SCALE GENOMIC DNA]</scope>
    <source>
        <strain evidence="3 4">3C</strain>
    </source>
</reference>
<comment type="caution">
    <text evidence="3">The sequence shown here is derived from an EMBL/GenBank/DDBJ whole genome shotgun (WGS) entry which is preliminary data.</text>
</comment>
<sequence>MSLLERVERAGNGACLREGTEAALGLDALKEQVQAIVSADEVAALQAENPGRARSEVRSACRRVFEGLAWAGVAVEQRARLEGELLDAVFGFGPLEGLLADDAVTEIMVNGPQSVFFERDGRLFRSEQRFADEGQLRALVDRVLGPLGRRIDESSPMVNARLPQGHRVHVVIPPLALDGPVLTIRKFARRVMTLADMQALGSFDGAMRQFLTWAVRARKSVAVSGGTGSGKTTLLNALSCAIPHEERIITIEDSAELRFLEHPHVVRLEARPRNAEGLGEVTIRDLVTNALRMRPDRIVVGECRGAEALDMLQAMNTGHDGSLTTLHANSPEESVARLMTMVRYGADLPVDVIEANIASAIDLVVQTARALDGSRRIAEVVALSYDRERRRCVVEPLFKCGETEACGTWAGAPAWVADLPSRGCAGREEVDAWMRACCSAA</sequence>
<name>A0A369M694_9ACTN</name>
<dbReference type="AlphaFoldDB" id="A0A369M694"/>
<dbReference type="RefSeq" id="WP_114568233.1">
    <property type="nucleotide sequence ID" value="NZ_CABMMS010000001.1"/>
</dbReference>
<dbReference type="EMBL" id="PPTS01000001">
    <property type="protein sequence ID" value="RDB67261.1"/>
    <property type="molecule type" value="Genomic_DNA"/>
</dbReference>
<comment type="similarity">
    <text evidence="1">Belongs to the GSP E family.</text>
</comment>
<dbReference type="OrthoDB" id="9810761at2"/>
<evidence type="ECO:0000259" key="2">
    <source>
        <dbReference type="SMART" id="SM00382"/>
    </source>
</evidence>
<dbReference type="PANTHER" id="PTHR30486">
    <property type="entry name" value="TWITCHING MOTILITY PROTEIN PILT"/>
    <property type="match status" value="1"/>
</dbReference>
<dbReference type="Gene3D" id="3.30.450.380">
    <property type="match status" value="1"/>
</dbReference>
<dbReference type="PANTHER" id="PTHR30486:SF15">
    <property type="entry name" value="TYPE II_IV SECRETION SYSTEM ATPASE"/>
    <property type="match status" value="1"/>
</dbReference>
<dbReference type="GeneID" id="78358517"/>
<proteinExistence type="inferred from homology"/>